<protein>
    <submittedName>
        <fullName evidence="1">Uncharacterized protein</fullName>
    </submittedName>
</protein>
<evidence type="ECO:0000313" key="2">
    <source>
        <dbReference type="Proteomes" id="UP000183585"/>
    </source>
</evidence>
<proteinExistence type="predicted"/>
<organism evidence="1 2">
    <name type="scientific">Micromonospora carbonacea</name>
    <dbReference type="NCBI Taxonomy" id="47853"/>
    <lineage>
        <taxon>Bacteria</taxon>
        <taxon>Bacillati</taxon>
        <taxon>Actinomycetota</taxon>
        <taxon>Actinomycetes</taxon>
        <taxon>Micromonosporales</taxon>
        <taxon>Micromonosporaceae</taxon>
        <taxon>Micromonospora</taxon>
    </lineage>
</organism>
<gene>
    <name evidence="1" type="ORF">GA0070563_112162</name>
</gene>
<reference evidence="2" key="1">
    <citation type="submission" date="2016-06" db="EMBL/GenBank/DDBJ databases">
        <authorList>
            <person name="Varghese N."/>
            <person name="Submissions Spin"/>
        </authorList>
    </citation>
    <scope>NUCLEOTIDE SEQUENCE [LARGE SCALE GENOMIC DNA]</scope>
    <source>
        <strain evidence="2">DSM 43168</strain>
    </source>
</reference>
<keyword evidence="2" id="KW-1185">Reference proteome</keyword>
<dbReference type="RefSeq" id="WP_074476942.1">
    <property type="nucleotide sequence ID" value="NZ_FMCT01000012.1"/>
</dbReference>
<dbReference type="Proteomes" id="UP000183585">
    <property type="component" value="Unassembled WGS sequence"/>
</dbReference>
<name>A0A1C5ACG3_9ACTN</name>
<accession>A0A1C5ACG3</accession>
<evidence type="ECO:0000313" key="1">
    <source>
        <dbReference type="EMBL" id="SCF42952.1"/>
    </source>
</evidence>
<dbReference type="EMBL" id="FMCT01000012">
    <property type="protein sequence ID" value="SCF42952.1"/>
    <property type="molecule type" value="Genomic_DNA"/>
</dbReference>
<sequence>MTPGGWTATGWGAQHLIVTTDASWTVLACHRPGQRVPTGRITPDAAETRRCARCPHGLLPAPVVGEIRRRSDGATVVCETTWDGRRPASPTDRVWRDTSMGALLDGYEVAGWAVMR</sequence>
<dbReference type="AlphaFoldDB" id="A0A1C5ACG3"/>